<dbReference type="AlphaFoldDB" id="A0A419RSG9"/>
<keyword evidence="3" id="KW-0808">Transferase</keyword>
<evidence type="ECO:0000313" key="4">
    <source>
        <dbReference type="Proteomes" id="UP000285232"/>
    </source>
</evidence>
<comment type="caution">
    <text evidence="3">The sequence shown here is derived from an EMBL/GenBank/DDBJ whole genome shotgun (WGS) entry which is preliminary data.</text>
</comment>
<feature type="domain" description="Glycosyl transferase family 1" evidence="1">
    <location>
        <begin position="194"/>
        <end position="353"/>
    </location>
</feature>
<dbReference type="SUPFAM" id="SSF53756">
    <property type="entry name" value="UDP-Glycosyltransferase/glycogen phosphorylase"/>
    <property type="match status" value="1"/>
</dbReference>
<dbReference type="OrthoDB" id="9790710at2"/>
<dbReference type="RefSeq" id="WP_120047744.1">
    <property type="nucleotide sequence ID" value="NZ_RAHX01000001.1"/>
</dbReference>
<reference evidence="3 4" key="1">
    <citation type="journal article" date="2017" name="Int. J. Syst. Evol. Microbiol.">
        <title>Erythrobacter aquimixticola sp. nov., isolated from the junction between the ocean and a freshwater spring.</title>
        <authorList>
            <person name="Park S."/>
            <person name="Jung Y.T."/>
            <person name="Choi S.J."/>
            <person name="Yoon J.H."/>
        </authorList>
    </citation>
    <scope>NUCLEOTIDE SEQUENCE [LARGE SCALE GENOMIC DNA]</scope>
    <source>
        <strain evidence="3 4">JSSK-14</strain>
    </source>
</reference>
<gene>
    <name evidence="3" type="ORF">D6201_04590</name>
</gene>
<dbReference type="Pfam" id="PF13439">
    <property type="entry name" value="Glyco_transf_4"/>
    <property type="match status" value="1"/>
</dbReference>
<dbReference type="Pfam" id="PF00534">
    <property type="entry name" value="Glycos_transf_1"/>
    <property type="match status" value="1"/>
</dbReference>
<proteinExistence type="predicted"/>
<dbReference type="Proteomes" id="UP000285232">
    <property type="component" value="Unassembled WGS sequence"/>
</dbReference>
<organism evidence="3 4">
    <name type="scientific">Aurantiacibacter aquimixticola</name>
    <dbReference type="NCBI Taxonomy" id="1958945"/>
    <lineage>
        <taxon>Bacteria</taxon>
        <taxon>Pseudomonadati</taxon>
        <taxon>Pseudomonadota</taxon>
        <taxon>Alphaproteobacteria</taxon>
        <taxon>Sphingomonadales</taxon>
        <taxon>Erythrobacteraceae</taxon>
        <taxon>Aurantiacibacter</taxon>
    </lineage>
</organism>
<dbReference type="InterPro" id="IPR001296">
    <property type="entry name" value="Glyco_trans_1"/>
</dbReference>
<name>A0A419RSG9_9SPHN</name>
<dbReference type="EMBL" id="RAHX01000001">
    <property type="protein sequence ID" value="RJY08731.1"/>
    <property type="molecule type" value="Genomic_DNA"/>
</dbReference>
<evidence type="ECO:0000313" key="3">
    <source>
        <dbReference type="EMBL" id="RJY08731.1"/>
    </source>
</evidence>
<evidence type="ECO:0000259" key="1">
    <source>
        <dbReference type="Pfam" id="PF00534"/>
    </source>
</evidence>
<dbReference type="CDD" id="cd03811">
    <property type="entry name" value="GT4_GT28_WabH-like"/>
    <property type="match status" value="1"/>
</dbReference>
<accession>A0A419RSG9</accession>
<dbReference type="PANTHER" id="PTHR12526">
    <property type="entry name" value="GLYCOSYLTRANSFERASE"/>
    <property type="match status" value="1"/>
</dbReference>
<evidence type="ECO:0000259" key="2">
    <source>
        <dbReference type="Pfam" id="PF13439"/>
    </source>
</evidence>
<feature type="domain" description="Glycosyltransferase subfamily 4-like N-terminal" evidence="2">
    <location>
        <begin position="13"/>
        <end position="176"/>
    </location>
</feature>
<dbReference type="InterPro" id="IPR028098">
    <property type="entry name" value="Glyco_trans_4-like_N"/>
</dbReference>
<dbReference type="GO" id="GO:0016757">
    <property type="term" value="F:glycosyltransferase activity"/>
    <property type="evidence" value="ECO:0007669"/>
    <property type="project" value="InterPro"/>
</dbReference>
<sequence>MRVLFFLNVLGGGGAEMHFVRMASALRENTIEPIFVTIRGQGDYETLLDEGIEHRVLFEGDGGSTVRKLAAAIKPLARVIDELKPDIVCPVLTLTTIPAILACRHSSHKPKIVLSIQNALGTQVFARRTPIALAQRAIVPRLWPKVDGIIALSHGVADDIARHVPDAADLLHVIHNCGKPMSREMERVRDTRPDRPDDRAVLIAVGRLTEQKDYPTMFAAMQMLETRPTPLLRVLGTGEDENGLRDLVRSKGLEDRIEFLGFRNDVLAHMRAADLFVLSSRWEGFANVIVEAMAMGTAVVATDCPHGPSEIITSDVNGKLVPVRDSAGLAHAIDSLLADRAVLERLAAAGKERAEDFGVEAIARQYAQTLRQIAASK</sequence>
<dbReference type="PANTHER" id="PTHR12526:SF638">
    <property type="entry name" value="SPORE COAT PROTEIN SA"/>
    <property type="match status" value="1"/>
</dbReference>
<keyword evidence="4" id="KW-1185">Reference proteome</keyword>
<protein>
    <submittedName>
        <fullName evidence="3">Glycosyltransferase</fullName>
    </submittedName>
</protein>
<dbReference type="Gene3D" id="3.40.50.2000">
    <property type="entry name" value="Glycogen Phosphorylase B"/>
    <property type="match status" value="2"/>
</dbReference>